<evidence type="ECO:0000313" key="1">
    <source>
        <dbReference type="EMBL" id="KAG7515025.1"/>
    </source>
</evidence>
<evidence type="ECO:0000313" key="2">
    <source>
        <dbReference type="Proteomes" id="UP000693946"/>
    </source>
</evidence>
<gene>
    <name evidence="1" type="ORF">JOB18_047933</name>
</gene>
<proteinExistence type="predicted"/>
<dbReference type="EMBL" id="JAGKHQ010000006">
    <property type="protein sequence ID" value="KAG7515025.1"/>
    <property type="molecule type" value="Genomic_DNA"/>
</dbReference>
<comment type="caution">
    <text evidence="1">The sequence shown here is derived from an EMBL/GenBank/DDBJ whole genome shotgun (WGS) entry which is preliminary data.</text>
</comment>
<organism evidence="1 2">
    <name type="scientific">Solea senegalensis</name>
    <name type="common">Senegalese sole</name>
    <dbReference type="NCBI Taxonomy" id="28829"/>
    <lineage>
        <taxon>Eukaryota</taxon>
        <taxon>Metazoa</taxon>
        <taxon>Chordata</taxon>
        <taxon>Craniata</taxon>
        <taxon>Vertebrata</taxon>
        <taxon>Euteleostomi</taxon>
        <taxon>Actinopterygii</taxon>
        <taxon>Neopterygii</taxon>
        <taxon>Teleostei</taxon>
        <taxon>Neoteleostei</taxon>
        <taxon>Acanthomorphata</taxon>
        <taxon>Carangaria</taxon>
        <taxon>Pleuronectiformes</taxon>
        <taxon>Pleuronectoidei</taxon>
        <taxon>Soleidae</taxon>
        <taxon>Solea</taxon>
    </lineage>
</organism>
<dbReference type="AlphaFoldDB" id="A0AAV6SDU3"/>
<name>A0AAV6SDU3_SOLSE</name>
<dbReference type="Proteomes" id="UP000693946">
    <property type="component" value="Linkage Group LG14"/>
</dbReference>
<accession>A0AAV6SDU3</accession>
<protein>
    <submittedName>
        <fullName evidence="1">Uncharacterized protein</fullName>
    </submittedName>
</protein>
<sequence length="54" mass="5900">MRLTLLHIPTARQCQQVAAADTMTSTLLICGKFPIGMSPRRVAVSGRKMLATEK</sequence>
<keyword evidence="2" id="KW-1185">Reference proteome</keyword>
<reference evidence="1 2" key="1">
    <citation type="journal article" date="2021" name="Sci. Rep.">
        <title>Chromosome anchoring in Senegalese sole (Solea senegalensis) reveals sex-associated markers and genome rearrangements in flatfish.</title>
        <authorList>
            <person name="Guerrero-Cozar I."/>
            <person name="Gomez-Garrido J."/>
            <person name="Berbel C."/>
            <person name="Martinez-Blanch J.F."/>
            <person name="Alioto T."/>
            <person name="Claros M.G."/>
            <person name="Gagnaire P.A."/>
            <person name="Manchado M."/>
        </authorList>
    </citation>
    <scope>NUCLEOTIDE SEQUENCE [LARGE SCALE GENOMIC DNA]</scope>
    <source>
        <strain evidence="1">Sse05_10M</strain>
    </source>
</reference>